<evidence type="ECO:0000256" key="1">
    <source>
        <dbReference type="ARBA" id="ARBA00023015"/>
    </source>
</evidence>
<dbReference type="PROSITE" id="PS00622">
    <property type="entry name" value="HTH_LUXR_1"/>
    <property type="match status" value="1"/>
</dbReference>
<dbReference type="AlphaFoldDB" id="A0A831LPN5"/>
<keyword evidence="2" id="KW-0238">DNA-binding</keyword>
<dbReference type="InterPro" id="IPR036388">
    <property type="entry name" value="WH-like_DNA-bd_sf"/>
</dbReference>
<evidence type="ECO:0000313" key="5">
    <source>
        <dbReference type="EMBL" id="HDR51228.1"/>
    </source>
</evidence>
<feature type="domain" description="HTH luxR-type" evidence="4">
    <location>
        <begin position="119"/>
        <end position="184"/>
    </location>
</feature>
<dbReference type="PANTHER" id="PTHR44688:SF16">
    <property type="entry name" value="DNA-BINDING TRANSCRIPTIONAL ACTIVATOR DEVR_DOSR"/>
    <property type="match status" value="1"/>
</dbReference>
<dbReference type="EMBL" id="DSDK01000348">
    <property type="protein sequence ID" value="HDR51228.1"/>
    <property type="molecule type" value="Genomic_DNA"/>
</dbReference>
<keyword evidence="3" id="KW-0804">Transcription</keyword>
<protein>
    <submittedName>
        <fullName evidence="5">Response regulator transcription factor</fullName>
    </submittedName>
</protein>
<name>A0A831LPN5_9BACT</name>
<dbReference type="InterPro" id="IPR016032">
    <property type="entry name" value="Sig_transdc_resp-reg_C-effctor"/>
</dbReference>
<keyword evidence="1" id="KW-0805">Transcription regulation</keyword>
<dbReference type="SMART" id="SM00421">
    <property type="entry name" value="HTH_LUXR"/>
    <property type="match status" value="1"/>
</dbReference>
<feature type="non-terminal residue" evidence="5">
    <location>
        <position position="1"/>
    </location>
</feature>
<gene>
    <name evidence="5" type="ORF">ENN90_06340</name>
</gene>
<dbReference type="PANTHER" id="PTHR44688">
    <property type="entry name" value="DNA-BINDING TRANSCRIPTIONAL ACTIVATOR DEVR_DOSR"/>
    <property type="match status" value="1"/>
</dbReference>
<dbReference type="Gene3D" id="3.30.450.20">
    <property type="entry name" value="PAS domain"/>
    <property type="match status" value="1"/>
</dbReference>
<sequence>QEEVLNLGFDFYPLCVPPDDLELLYVLNEAGFDFFYKLPVARRDKAMISYDFRLKHKDNGSLIMINHKLSPLALTDEGNIWMAICLVTLSARIEPGDVHIIMRDDNTRYNLNPEEKKFEPAKYKKLTGREKEILKCIATGNNTYSIAGKLGIAESTVKNHKTNIFQKLNVNSSAEAVFFAINHSLI</sequence>
<dbReference type="InterPro" id="IPR000792">
    <property type="entry name" value="Tscrpt_reg_LuxR_C"/>
</dbReference>
<dbReference type="PROSITE" id="PS50043">
    <property type="entry name" value="HTH_LUXR_2"/>
    <property type="match status" value="1"/>
</dbReference>
<accession>A0A831LPN5</accession>
<dbReference type="Proteomes" id="UP000886047">
    <property type="component" value="Unassembled WGS sequence"/>
</dbReference>
<evidence type="ECO:0000259" key="4">
    <source>
        <dbReference type="PROSITE" id="PS50043"/>
    </source>
</evidence>
<dbReference type="Gene3D" id="1.10.10.10">
    <property type="entry name" value="Winged helix-like DNA-binding domain superfamily/Winged helix DNA-binding domain"/>
    <property type="match status" value="1"/>
</dbReference>
<dbReference type="CDD" id="cd06170">
    <property type="entry name" value="LuxR_C_like"/>
    <property type="match status" value="1"/>
</dbReference>
<organism evidence="5">
    <name type="scientific">Mariniphaga anaerophila</name>
    <dbReference type="NCBI Taxonomy" id="1484053"/>
    <lineage>
        <taxon>Bacteria</taxon>
        <taxon>Pseudomonadati</taxon>
        <taxon>Bacteroidota</taxon>
        <taxon>Bacteroidia</taxon>
        <taxon>Marinilabiliales</taxon>
        <taxon>Prolixibacteraceae</taxon>
        <taxon>Mariniphaga</taxon>
    </lineage>
</organism>
<dbReference type="SUPFAM" id="SSF46894">
    <property type="entry name" value="C-terminal effector domain of the bipartite response regulators"/>
    <property type="match status" value="1"/>
</dbReference>
<dbReference type="GO" id="GO:0003677">
    <property type="term" value="F:DNA binding"/>
    <property type="evidence" value="ECO:0007669"/>
    <property type="project" value="UniProtKB-KW"/>
</dbReference>
<reference evidence="5" key="1">
    <citation type="journal article" date="2020" name="mSystems">
        <title>Genome- and Community-Level Interaction Insights into Carbon Utilization and Element Cycling Functions of Hydrothermarchaeota in Hydrothermal Sediment.</title>
        <authorList>
            <person name="Zhou Z."/>
            <person name="Liu Y."/>
            <person name="Xu W."/>
            <person name="Pan J."/>
            <person name="Luo Z.H."/>
            <person name="Li M."/>
        </authorList>
    </citation>
    <scope>NUCLEOTIDE SEQUENCE [LARGE SCALE GENOMIC DNA]</scope>
    <source>
        <strain evidence="5">SpSt-1217</strain>
    </source>
</reference>
<dbReference type="GO" id="GO:0006355">
    <property type="term" value="P:regulation of DNA-templated transcription"/>
    <property type="evidence" value="ECO:0007669"/>
    <property type="project" value="InterPro"/>
</dbReference>
<evidence type="ECO:0000256" key="3">
    <source>
        <dbReference type="ARBA" id="ARBA00023163"/>
    </source>
</evidence>
<comment type="caution">
    <text evidence="5">The sequence shown here is derived from an EMBL/GenBank/DDBJ whole genome shotgun (WGS) entry which is preliminary data.</text>
</comment>
<evidence type="ECO:0000256" key="2">
    <source>
        <dbReference type="ARBA" id="ARBA00023125"/>
    </source>
</evidence>
<dbReference type="PRINTS" id="PR00038">
    <property type="entry name" value="HTHLUXR"/>
</dbReference>
<dbReference type="Pfam" id="PF00196">
    <property type="entry name" value="GerE"/>
    <property type="match status" value="1"/>
</dbReference>
<proteinExistence type="predicted"/>